<feature type="domain" description="EamA" evidence="8">
    <location>
        <begin position="144"/>
        <end position="276"/>
    </location>
</feature>
<keyword evidence="5 7" id="KW-1133">Transmembrane helix</keyword>
<dbReference type="InterPro" id="IPR037185">
    <property type="entry name" value="EmrE-like"/>
</dbReference>
<organism evidence="9 10">
    <name type="scientific">Proteiniclasticum sediminis</name>
    <dbReference type="NCBI Taxonomy" id="2804028"/>
    <lineage>
        <taxon>Bacteria</taxon>
        <taxon>Bacillati</taxon>
        <taxon>Bacillota</taxon>
        <taxon>Clostridia</taxon>
        <taxon>Eubacteriales</taxon>
        <taxon>Clostridiaceae</taxon>
        <taxon>Proteiniclasticum</taxon>
    </lineage>
</organism>
<keyword evidence="10" id="KW-1185">Reference proteome</keyword>
<reference evidence="9" key="1">
    <citation type="submission" date="2021-04" db="EMBL/GenBank/DDBJ databases">
        <title>Proteiniclasticum sedimins sp. nov., an obligate anaerobic bacterium isolated from anaerobic sludge.</title>
        <authorList>
            <person name="Liu J."/>
        </authorList>
    </citation>
    <scope>NUCLEOTIDE SEQUENCE</scope>
    <source>
        <strain evidence="9">BAD-10</strain>
    </source>
</reference>
<comment type="similarity">
    <text evidence="2">Belongs to the EamA transporter family.</text>
</comment>
<keyword evidence="3" id="KW-1003">Cell membrane</keyword>
<dbReference type="GO" id="GO:0005886">
    <property type="term" value="C:plasma membrane"/>
    <property type="evidence" value="ECO:0007669"/>
    <property type="project" value="UniProtKB-SubCell"/>
</dbReference>
<keyword evidence="4 7" id="KW-0812">Transmembrane</keyword>
<dbReference type="InterPro" id="IPR000620">
    <property type="entry name" value="EamA_dom"/>
</dbReference>
<gene>
    <name evidence="9" type="ORF">KCG48_05705</name>
</gene>
<evidence type="ECO:0000256" key="5">
    <source>
        <dbReference type="ARBA" id="ARBA00022989"/>
    </source>
</evidence>
<evidence type="ECO:0000313" key="9">
    <source>
        <dbReference type="EMBL" id="MBR0575836.1"/>
    </source>
</evidence>
<sequence length="300" mass="32624">MNKVKGEIGLLLVSVIWGSGFIASAIGLDYLSAEETLAGRFFVASVILALLNGKRLLAIRKETWKKGIILGGLLYLSFILQTIGLVHTTPSKNAFLTAVNVALVPFVGFLVARHALNKKDIQRAFLSMVGVAAISLEWSGAVNVGDLLSLLCAVTFAFHIHYTGLFSQEEHPLEITFIQMFTAFILGTVVMLGKGDTLLGRDPRGYMAVVYLGVFSTTIAFLVQTASQRFTKSSRAAVIMSTESLFAMIFSILFLKESVTLRMVIGALIIFTAIILPQESEEKIPIPEAYPLDSAEEEAV</sequence>
<feature type="transmembrane region" description="Helical" evidence="7">
    <location>
        <begin position="235"/>
        <end position="253"/>
    </location>
</feature>
<dbReference type="AlphaFoldDB" id="A0A941CN98"/>
<evidence type="ECO:0000313" key="10">
    <source>
        <dbReference type="Proteomes" id="UP000675379"/>
    </source>
</evidence>
<evidence type="ECO:0000256" key="6">
    <source>
        <dbReference type="ARBA" id="ARBA00023136"/>
    </source>
</evidence>
<proteinExistence type="inferred from homology"/>
<comment type="subcellular location">
    <subcellularLocation>
        <location evidence="1">Cell membrane</location>
        <topology evidence="1">Multi-pass membrane protein</topology>
    </subcellularLocation>
</comment>
<evidence type="ECO:0000256" key="4">
    <source>
        <dbReference type="ARBA" id="ARBA00022692"/>
    </source>
</evidence>
<accession>A0A941CN98</accession>
<dbReference type="PANTHER" id="PTHR42920:SF5">
    <property type="entry name" value="EAMA DOMAIN-CONTAINING PROTEIN"/>
    <property type="match status" value="1"/>
</dbReference>
<feature type="transmembrane region" description="Helical" evidence="7">
    <location>
        <begin position="37"/>
        <end position="57"/>
    </location>
</feature>
<feature type="domain" description="EamA" evidence="8">
    <location>
        <begin position="5"/>
        <end position="135"/>
    </location>
</feature>
<feature type="transmembrane region" description="Helical" evidence="7">
    <location>
        <begin position="147"/>
        <end position="166"/>
    </location>
</feature>
<dbReference type="RefSeq" id="WP_211800488.1">
    <property type="nucleotide sequence ID" value="NZ_JAGSCS010000005.1"/>
</dbReference>
<keyword evidence="6 7" id="KW-0472">Membrane</keyword>
<dbReference type="SUPFAM" id="SSF103481">
    <property type="entry name" value="Multidrug resistance efflux transporter EmrE"/>
    <property type="match status" value="2"/>
</dbReference>
<evidence type="ECO:0000256" key="3">
    <source>
        <dbReference type="ARBA" id="ARBA00022475"/>
    </source>
</evidence>
<dbReference type="PANTHER" id="PTHR42920">
    <property type="entry name" value="OS03G0707200 PROTEIN-RELATED"/>
    <property type="match status" value="1"/>
</dbReference>
<name>A0A941CN98_9CLOT</name>
<dbReference type="Proteomes" id="UP000675379">
    <property type="component" value="Unassembled WGS sequence"/>
</dbReference>
<feature type="transmembrane region" description="Helical" evidence="7">
    <location>
        <begin position="94"/>
        <end position="112"/>
    </location>
</feature>
<feature type="transmembrane region" description="Helical" evidence="7">
    <location>
        <begin position="69"/>
        <end position="88"/>
    </location>
</feature>
<feature type="transmembrane region" description="Helical" evidence="7">
    <location>
        <begin position="173"/>
        <end position="193"/>
    </location>
</feature>
<feature type="transmembrane region" description="Helical" evidence="7">
    <location>
        <begin position="205"/>
        <end position="223"/>
    </location>
</feature>
<protein>
    <submittedName>
        <fullName evidence="9">DMT family transporter</fullName>
    </submittedName>
</protein>
<evidence type="ECO:0000256" key="7">
    <source>
        <dbReference type="SAM" id="Phobius"/>
    </source>
</evidence>
<dbReference type="EMBL" id="JAGSCS010000005">
    <property type="protein sequence ID" value="MBR0575836.1"/>
    <property type="molecule type" value="Genomic_DNA"/>
</dbReference>
<evidence type="ECO:0000256" key="2">
    <source>
        <dbReference type="ARBA" id="ARBA00007362"/>
    </source>
</evidence>
<dbReference type="Pfam" id="PF00892">
    <property type="entry name" value="EamA"/>
    <property type="match status" value="2"/>
</dbReference>
<evidence type="ECO:0000256" key="1">
    <source>
        <dbReference type="ARBA" id="ARBA00004651"/>
    </source>
</evidence>
<comment type="caution">
    <text evidence="9">The sequence shown here is derived from an EMBL/GenBank/DDBJ whole genome shotgun (WGS) entry which is preliminary data.</text>
</comment>
<evidence type="ECO:0000259" key="8">
    <source>
        <dbReference type="Pfam" id="PF00892"/>
    </source>
</evidence>
<dbReference type="InterPro" id="IPR051258">
    <property type="entry name" value="Diverse_Substrate_Transporter"/>
</dbReference>